<dbReference type="UniPathway" id="UPA00143"/>
<protein>
    <recommendedName>
        <fullName evidence="4">SKP1-like protein</fullName>
    </recommendedName>
</protein>
<dbReference type="SUPFAM" id="SSF81382">
    <property type="entry name" value="Skp1 dimerisation domain-like"/>
    <property type="match status" value="1"/>
</dbReference>
<comment type="subunit">
    <text evidence="4">Part of a SCF (SKP1-cullin-F-box) protein ligase complex.</text>
</comment>
<organism evidence="7 8">
    <name type="scientific">Handroanthus impetiginosus</name>
    <dbReference type="NCBI Taxonomy" id="429701"/>
    <lineage>
        <taxon>Eukaryota</taxon>
        <taxon>Viridiplantae</taxon>
        <taxon>Streptophyta</taxon>
        <taxon>Embryophyta</taxon>
        <taxon>Tracheophyta</taxon>
        <taxon>Spermatophyta</taxon>
        <taxon>Magnoliopsida</taxon>
        <taxon>eudicotyledons</taxon>
        <taxon>Gunneridae</taxon>
        <taxon>Pentapetalae</taxon>
        <taxon>asterids</taxon>
        <taxon>lamiids</taxon>
        <taxon>Lamiales</taxon>
        <taxon>Bignoniaceae</taxon>
        <taxon>Crescentiina</taxon>
        <taxon>Tabebuia alliance</taxon>
        <taxon>Handroanthus</taxon>
    </lineage>
</organism>
<evidence type="ECO:0000256" key="4">
    <source>
        <dbReference type="PIRNR" id="PIRNR028729"/>
    </source>
</evidence>
<gene>
    <name evidence="7" type="ORF">CDL12_19533</name>
</gene>
<sequence>MASTSSNPLVTLRSSDGQEFIIPKSAAVLSGTIKNMLEEGFGDSVIPILNVDGKTLAKIIAYLNEHGSGSHMSDEKKKDFDEEFLSQQEIRDLFEIVMAANFLNIKELMDTVCQKIADIMKNKSVKWVRKTFNIVNDFTPDEEQQIRDEHAWAWEDVEPDEDDDDIIQDN</sequence>
<evidence type="ECO:0000256" key="3">
    <source>
        <dbReference type="ARBA" id="ARBA00022786"/>
    </source>
</evidence>
<feature type="domain" description="SKP1 component dimerisation" evidence="5">
    <location>
        <begin position="106"/>
        <end position="153"/>
    </location>
</feature>
<dbReference type="Pfam" id="PF01466">
    <property type="entry name" value="Skp1"/>
    <property type="match status" value="1"/>
</dbReference>
<evidence type="ECO:0000259" key="5">
    <source>
        <dbReference type="Pfam" id="PF01466"/>
    </source>
</evidence>
<comment type="similarity">
    <text evidence="2 4">Belongs to the SKP1 family.</text>
</comment>
<dbReference type="EMBL" id="NKXS01003965">
    <property type="protein sequence ID" value="PIN07900.1"/>
    <property type="molecule type" value="Genomic_DNA"/>
</dbReference>
<dbReference type="GO" id="GO:0016567">
    <property type="term" value="P:protein ubiquitination"/>
    <property type="evidence" value="ECO:0007669"/>
    <property type="project" value="UniProtKB-UniRule"/>
</dbReference>
<reference evidence="8" key="1">
    <citation type="journal article" date="2018" name="Gigascience">
        <title>Genome assembly of the Pink Ipe (Handroanthus impetiginosus, Bignoniaceae), a highly valued, ecologically keystone Neotropical timber forest tree.</title>
        <authorList>
            <person name="Silva-Junior O.B."/>
            <person name="Grattapaglia D."/>
            <person name="Novaes E."/>
            <person name="Collevatti R.G."/>
        </authorList>
    </citation>
    <scope>NUCLEOTIDE SEQUENCE [LARGE SCALE GENOMIC DNA]</scope>
    <source>
        <strain evidence="8">cv. UFG-1</strain>
    </source>
</reference>
<dbReference type="Pfam" id="PF03931">
    <property type="entry name" value="Skp1_POZ"/>
    <property type="match status" value="1"/>
</dbReference>
<dbReference type="AlphaFoldDB" id="A0A2G9GSA9"/>
<dbReference type="Gene3D" id="3.30.710.10">
    <property type="entry name" value="Potassium Channel Kv1.1, Chain A"/>
    <property type="match status" value="1"/>
</dbReference>
<dbReference type="OrthoDB" id="910907at2759"/>
<comment type="caution">
    <text evidence="7">The sequence shown here is derived from an EMBL/GenBank/DDBJ whole genome shotgun (WGS) entry which is preliminary data.</text>
</comment>
<evidence type="ECO:0000313" key="8">
    <source>
        <dbReference type="Proteomes" id="UP000231279"/>
    </source>
</evidence>
<dbReference type="SUPFAM" id="SSF54695">
    <property type="entry name" value="POZ domain"/>
    <property type="match status" value="1"/>
</dbReference>
<dbReference type="InterPro" id="IPR016073">
    <property type="entry name" value="Skp1_comp_POZ"/>
</dbReference>
<dbReference type="STRING" id="429701.A0A2G9GSA9"/>
<dbReference type="Proteomes" id="UP000231279">
    <property type="component" value="Unassembled WGS sequence"/>
</dbReference>
<dbReference type="InterPro" id="IPR036296">
    <property type="entry name" value="SKP1-like_dim_sf"/>
</dbReference>
<keyword evidence="3 4" id="KW-0833">Ubl conjugation pathway</keyword>
<dbReference type="PANTHER" id="PTHR11165">
    <property type="entry name" value="SKP1"/>
    <property type="match status" value="1"/>
</dbReference>
<dbReference type="InterPro" id="IPR011333">
    <property type="entry name" value="SKP1/BTB/POZ_sf"/>
</dbReference>
<evidence type="ECO:0000313" key="7">
    <source>
        <dbReference type="EMBL" id="PIN07900.1"/>
    </source>
</evidence>
<dbReference type="InterPro" id="IPR001232">
    <property type="entry name" value="SKP1-like"/>
</dbReference>
<evidence type="ECO:0000259" key="6">
    <source>
        <dbReference type="Pfam" id="PF03931"/>
    </source>
</evidence>
<accession>A0A2G9GSA9</accession>
<proteinExistence type="inferred from homology"/>
<evidence type="ECO:0000256" key="2">
    <source>
        <dbReference type="ARBA" id="ARBA00009993"/>
    </source>
</evidence>
<evidence type="ECO:0000256" key="1">
    <source>
        <dbReference type="ARBA" id="ARBA00004906"/>
    </source>
</evidence>
<comment type="function">
    <text evidence="4">Involved in ubiquitination and subsequent proteasomal degradation of target proteins. Together with CUL1, RBX1 and a F-box protein, it forms a SCF E3 ubiquitin ligase complex. The functional specificity of this complex depends on the type of F-box protein. In the SCF complex, it serves as an adapter that links the F-box protein to CUL1.</text>
</comment>
<keyword evidence="8" id="KW-1185">Reference proteome</keyword>
<keyword evidence="7" id="KW-0436">Ligase</keyword>
<comment type="pathway">
    <text evidence="1 4">Protein modification; protein ubiquitination.</text>
</comment>
<dbReference type="PIRSF" id="PIRSF028729">
    <property type="entry name" value="E3_ubiquit_lig_SCF_Skp"/>
    <property type="match status" value="1"/>
</dbReference>
<dbReference type="GO" id="GO:0016874">
    <property type="term" value="F:ligase activity"/>
    <property type="evidence" value="ECO:0007669"/>
    <property type="project" value="UniProtKB-KW"/>
</dbReference>
<feature type="domain" description="SKP1 component POZ" evidence="6">
    <location>
        <begin position="9"/>
        <end position="66"/>
    </location>
</feature>
<dbReference type="SMART" id="SM00512">
    <property type="entry name" value="Skp1"/>
    <property type="match status" value="1"/>
</dbReference>
<dbReference type="GO" id="GO:0009867">
    <property type="term" value="P:jasmonic acid mediated signaling pathway"/>
    <property type="evidence" value="ECO:0007669"/>
    <property type="project" value="UniProtKB-ARBA"/>
</dbReference>
<name>A0A2G9GSA9_9LAMI</name>
<dbReference type="InterPro" id="IPR016072">
    <property type="entry name" value="Skp1_comp_dimer"/>
</dbReference>
<dbReference type="InterPro" id="IPR016897">
    <property type="entry name" value="SKP1"/>
</dbReference>
<dbReference type="GO" id="GO:0006511">
    <property type="term" value="P:ubiquitin-dependent protein catabolic process"/>
    <property type="evidence" value="ECO:0007669"/>
    <property type="project" value="InterPro"/>
</dbReference>